<dbReference type="Gene3D" id="1.25.40.10">
    <property type="entry name" value="Tetratricopeptide repeat domain"/>
    <property type="match status" value="1"/>
</dbReference>
<dbReference type="Pfam" id="PF10373">
    <property type="entry name" value="EST1_DNA_bind"/>
    <property type="match status" value="1"/>
</dbReference>
<dbReference type="PANTHER" id="PTHR15696:SF36">
    <property type="entry name" value="NONSENSE-MEDIATED MRNA DECAY FACTOR"/>
    <property type="match status" value="1"/>
</dbReference>
<dbReference type="RefSeq" id="XP_070857826.1">
    <property type="nucleotide sequence ID" value="XM_071003667.1"/>
</dbReference>
<evidence type="ECO:0000256" key="2">
    <source>
        <dbReference type="SAM" id="MobiDB-lite"/>
    </source>
</evidence>
<gene>
    <name evidence="5" type="ORF">HOO65_060476</name>
</gene>
<dbReference type="GeneID" id="98119872"/>
<feature type="compositionally biased region" description="Polar residues" evidence="2">
    <location>
        <begin position="831"/>
        <end position="854"/>
    </location>
</feature>
<feature type="region of interest" description="Disordered" evidence="2">
    <location>
        <begin position="599"/>
        <end position="641"/>
    </location>
</feature>
<dbReference type="Pfam" id="PF10374">
    <property type="entry name" value="EST1"/>
    <property type="match status" value="1"/>
</dbReference>
<comment type="caution">
    <text evidence="5">The sequence shown here is derived from an EMBL/GenBank/DDBJ whole genome shotgun (WGS) entry which is preliminary data.</text>
</comment>
<name>A0ABR4MEE9_9PEZI</name>
<sequence>MPTVVENAEVALAWKEACKLRKSLVKHIDRLIESNATANDKKTFDKVEDYVAKFRLSCMQIIFADFVYATENHVQRDLWEAQLHVSKLYRAVIRESRGQHVALRRIEKRYAGFLNLCQLFYEGYVQRLATAYELPVLANIAHRLNPNPNDKSLGGMIQPSDLPKELLEMVIAACHDALIALGDLARYHLKLKGKMNLYESAVSFYSLANDLNPAISHGHHGIGLASVEVSKHFLVVYHMYRAVVAQEPHPNAMNNLATEFSHLRDPNASLATKDPSPQQVLEIIFVRLHAYFFVGNEMPKRDELEQAFFRRLEEVLLTIKPDEFSNILCMAIVNISACAVAKEKLSEPKAKPLFYQYVSAFNLRFAGYFAWIFTRRMYETYNLGTSSSSGKPQLGVAKGRKEPFVLDHIADMSLRVLRLYSAWLLSNQSELASQIKSFEKAITIFICQMARGLTTLTFFFQGHLENAAHECGGHLPISKYLLEEDNDIVQCPAMGTPAIDSILKNPDTEKPRQPFANYRKNRENLWTETIFRVADILTSSQRYTTDPTFPLTYAVLPGRKLAYAVDDKILPHAKDFDLGTGPSSKFPVCVSAIEELAPSQPTTPMNKDVETMEPEPEKIHSGKPAKSSESLPSPKTGNLELAPKETIVSVQKEMKPKELPSLSIRTQVAPIPAPLSAREMSLSPILAPPASALAVSHSHMMDDNSQPYSSSPLDGSRKIPALEWSSVYTPKPAGGAWKQLTADQYYSGPLRRSSQMGSASATASPLIGMQRVSTPAQNVEHRQQLLNTLLDGAASGITPASSPHLTSGYLQSMTPFQQSQQPVDPPPGFGNISSSTPFLHSSNIFQGTPQQLQPRNMVMASPTTMTGSQFESYQQQQQYMHARQQYSSSLNATENTTSNPPPGFSSGSYNPR</sequence>
<dbReference type="InterPro" id="IPR045153">
    <property type="entry name" value="Est1/Ebs1-like"/>
</dbReference>
<dbReference type="SUPFAM" id="SSF48452">
    <property type="entry name" value="TPR-like"/>
    <property type="match status" value="1"/>
</dbReference>
<evidence type="ECO:0000313" key="6">
    <source>
        <dbReference type="Proteomes" id="UP001610728"/>
    </source>
</evidence>
<feature type="domain" description="Telomerase activating protein Est1-like N-terminal" evidence="4">
    <location>
        <begin position="74"/>
        <end position="188"/>
    </location>
</feature>
<protein>
    <recommendedName>
        <fullName evidence="1">Nonsense-mediated mRNA decay factor</fullName>
    </recommendedName>
</protein>
<dbReference type="InterPro" id="IPR011990">
    <property type="entry name" value="TPR-like_helical_dom_sf"/>
</dbReference>
<feature type="compositionally biased region" description="Low complexity" evidence="2">
    <location>
        <begin position="868"/>
        <end position="887"/>
    </location>
</feature>
<keyword evidence="1" id="KW-0866">Nonsense-mediated mRNA decay</keyword>
<feature type="region of interest" description="Disordered" evidence="2">
    <location>
        <begin position="816"/>
        <end position="912"/>
    </location>
</feature>
<feature type="compositionally biased region" description="Polar residues" evidence="2">
    <location>
        <begin position="888"/>
        <end position="898"/>
    </location>
</feature>
<reference evidence="5 6" key="1">
    <citation type="submission" date="2020-05" db="EMBL/GenBank/DDBJ databases">
        <title>Ceratocystis lukuohia genome.</title>
        <authorList>
            <person name="Harrington T.C."/>
            <person name="Kim K."/>
            <person name="Mayers C.G."/>
        </authorList>
    </citation>
    <scope>NUCLEOTIDE SEQUENCE [LARGE SCALE GENOMIC DNA]</scope>
    <source>
        <strain evidence="5 6">C4212</strain>
    </source>
</reference>
<dbReference type="EMBL" id="JABSNW010000006">
    <property type="protein sequence ID" value="KAL2886646.1"/>
    <property type="molecule type" value="Genomic_DNA"/>
</dbReference>
<feature type="domain" description="DNA/RNA-binding" evidence="3">
    <location>
        <begin position="201"/>
        <end position="485"/>
    </location>
</feature>
<proteinExistence type="predicted"/>
<dbReference type="Proteomes" id="UP001610728">
    <property type="component" value="Unassembled WGS sequence"/>
</dbReference>
<feature type="compositionally biased region" description="Polar residues" evidence="2">
    <location>
        <begin position="627"/>
        <end position="636"/>
    </location>
</feature>
<dbReference type="PANTHER" id="PTHR15696">
    <property type="entry name" value="SMG-7 SUPPRESSOR WITH MORPHOLOGICAL EFFECT ON GENITALIA PROTEIN 7"/>
    <property type="match status" value="1"/>
</dbReference>
<accession>A0ABR4MEE9</accession>
<comment type="subcellular location">
    <subcellularLocation>
        <location evidence="1">Nucleus</location>
    </subcellularLocation>
</comment>
<keyword evidence="6" id="KW-1185">Reference proteome</keyword>
<keyword evidence="1" id="KW-0539">Nucleus</keyword>
<dbReference type="InterPro" id="IPR019458">
    <property type="entry name" value="Est1-like_N"/>
</dbReference>
<organism evidence="5 6">
    <name type="scientific">Ceratocystis lukuohia</name>
    <dbReference type="NCBI Taxonomy" id="2019550"/>
    <lineage>
        <taxon>Eukaryota</taxon>
        <taxon>Fungi</taxon>
        <taxon>Dikarya</taxon>
        <taxon>Ascomycota</taxon>
        <taxon>Pezizomycotina</taxon>
        <taxon>Sordariomycetes</taxon>
        <taxon>Hypocreomycetidae</taxon>
        <taxon>Microascales</taxon>
        <taxon>Ceratocystidaceae</taxon>
        <taxon>Ceratocystis</taxon>
    </lineage>
</organism>
<evidence type="ECO:0000259" key="3">
    <source>
        <dbReference type="Pfam" id="PF10373"/>
    </source>
</evidence>
<evidence type="ECO:0000256" key="1">
    <source>
        <dbReference type="RuleBase" id="RU369098"/>
    </source>
</evidence>
<evidence type="ECO:0000313" key="5">
    <source>
        <dbReference type="EMBL" id="KAL2886646.1"/>
    </source>
</evidence>
<dbReference type="InterPro" id="IPR018834">
    <property type="entry name" value="DNA/RNA-bd_Est1-type"/>
</dbReference>
<feature type="compositionally biased region" description="Basic and acidic residues" evidence="2">
    <location>
        <begin position="607"/>
        <end position="620"/>
    </location>
</feature>
<evidence type="ECO:0000259" key="4">
    <source>
        <dbReference type="Pfam" id="PF10374"/>
    </source>
</evidence>
<comment type="function">
    <text evidence="1">Plays a role in nonsense-mediated mRNA decay.</text>
</comment>